<accession>A0A6M3LWV2</accession>
<organism evidence="1">
    <name type="scientific">viral metagenome</name>
    <dbReference type="NCBI Taxonomy" id="1070528"/>
    <lineage>
        <taxon>unclassified sequences</taxon>
        <taxon>metagenomes</taxon>
        <taxon>organismal metagenomes</taxon>
    </lineage>
</organism>
<sequence>MRKQGRRTGVITYNIEVPVEFGYAWYPEVRMTRDDPGYPAHIEIDFAKYPTDEDWGKLIDKHADRIREACFGDLDPSQSCRS</sequence>
<name>A0A6M3LWV2_9ZZZZ</name>
<dbReference type="AlphaFoldDB" id="A0A6M3LWV2"/>
<protein>
    <submittedName>
        <fullName evidence="1">Uncharacterized protein</fullName>
    </submittedName>
</protein>
<proteinExistence type="predicted"/>
<evidence type="ECO:0000313" key="1">
    <source>
        <dbReference type="EMBL" id="QJA97411.1"/>
    </source>
</evidence>
<dbReference type="EMBL" id="MT143491">
    <property type="protein sequence ID" value="QJA97411.1"/>
    <property type="molecule type" value="Genomic_DNA"/>
</dbReference>
<reference evidence="1" key="1">
    <citation type="submission" date="2020-03" db="EMBL/GenBank/DDBJ databases">
        <title>The deep terrestrial virosphere.</title>
        <authorList>
            <person name="Holmfeldt K."/>
            <person name="Nilsson E."/>
            <person name="Simone D."/>
            <person name="Lopez-Fernandez M."/>
            <person name="Wu X."/>
            <person name="de Brujin I."/>
            <person name="Lundin D."/>
            <person name="Andersson A."/>
            <person name="Bertilsson S."/>
            <person name="Dopson M."/>
        </authorList>
    </citation>
    <scope>NUCLEOTIDE SEQUENCE</scope>
    <source>
        <strain evidence="1">MM415B06282</strain>
    </source>
</reference>
<gene>
    <name evidence="1" type="ORF">MM415B06282_0009</name>
</gene>